<name>A0A415DU33_9FIRM</name>
<evidence type="ECO:0000313" key="3">
    <source>
        <dbReference type="EMBL" id="RHJ83420.1"/>
    </source>
</evidence>
<evidence type="ECO:0008006" key="5">
    <source>
        <dbReference type="Google" id="ProtNLM"/>
    </source>
</evidence>
<evidence type="ECO:0000256" key="1">
    <source>
        <dbReference type="SAM" id="Coils"/>
    </source>
</evidence>
<dbReference type="AlphaFoldDB" id="A0A415DU33"/>
<evidence type="ECO:0000313" key="4">
    <source>
        <dbReference type="Proteomes" id="UP000284841"/>
    </source>
</evidence>
<dbReference type="STRING" id="1776384.GCA_900086585_01511"/>
<feature type="coiled-coil region" evidence="1">
    <location>
        <begin position="429"/>
        <end position="456"/>
    </location>
</feature>
<dbReference type="InterPro" id="IPR013783">
    <property type="entry name" value="Ig-like_fold"/>
</dbReference>
<accession>A0A415DU33</accession>
<dbReference type="RefSeq" id="WP_118336690.1">
    <property type="nucleotide sequence ID" value="NZ_AP025567.1"/>
</dbReference>
<dbReference type="InterPro" id="IPR036116">
    <property type="entry name" value="FN3_sf"/>
</dbReference>
<proteinExistence type="predicted"/>
<keyword evidence="2" id="KW-0732">Signal</keyword>
<dbReference type="SUPFAM" id="SSF49265">
    <property type="entry name" value="Fibronectin type III"/>
    <property type="match status" value="1"/>
</dbReference>
<sequence length="870" mass="93674">MKKFLTVLLALSVVFTYTVGTAFAAEPTYAQRLAQAHEAVLSSLGTNYDSMVKTLADKTVDTDYNVSKAAWTKAAADVKTAQEELIGNRVKELAALSADASYKDLSAIELSDAILAAADSTVTSTQPTIKVSELAGAIDEDTAARYQFDLDKAEFLKNINTVNLNAYSTTTPKDATSYYDQAKKVVDDLIAAVNAAAVASTADAAAVNSAYKGLKTTVTDATTGIKESTVEGVYVLTSTTILTIDQEAGQATTLEAAKAALKAAVAKEAAAYVAAEIAKPDYNMTEINKVKDAFTTAELYKIDALEKLSDAQLYTVEPISSAIAANVVKVVNAVADLNQYAAKYKAEKDASGNVIRDAEKVDAEVKKATKTAYADLTSDAYKAAISTAEGNIKDNCNLATLDADKVGTAKATVEKIRKEATDAYYDLELAKVNAKLDELIAKIDAAKTDAELAKVTIPADLAAAQAAGAVLYGINTQTQVKALYDAALKTEFDALTGKLTKYADLLNSGLTGDAVKDFTNYDATYWKDFCGENGARTAAEVTALYDKAKSVLDAVKSKTDVKAERKTVEDKIKALPTTITAADAVVVEDAWNAMNAYLKNNNIKAVDNDVTNAYLLTNAITDLYNAEVKAVSDAVKALPKTITAADKDALKTIVGMIKAINDKRDPGKIFETKGEVKASSFTPNVETKLADIRAEELKAVKAAINALPLNITKEDKDAVEAARKLYDAYIAEYTDYAAGDKPATTELNVVAKDLFKAEAALKVVQDEYNEYLKNGVKMTTAKAWSKAYKGRTRVSWKKSAGFKVDGYQVYRSTKKTTGYTYMGKTTKTYMDNKKNLKKGTKYYYKVRGYRTIDGEKVYTQWSTLAIRTAK</sequence>
<reference evidence="3 4" key="1">
    <citation type="submission" date="2018-08" db="EMBL/GenBank/DDBJ databases">
        <title>A genome reference for cultivated species of the human gut microbiota.</title>
        <authorList>
            <person name="Zou Y."/>
            <person name="Xue W."/>
            <person name="Luo G."/>
        </authorList>
    </citation>
    <scope>NUCLEOTIDE SEQUENCE [LARGE SCALE GENOMIC DNA]</scope>
    <source>
        <strain evidence="3 4">AM07-24</strain>
    </source>
</reference>
<dbReference type="EMBL" id="QRMS01000009">
    <property type="protein sequence ID" value="RHJ83420.1"/>
    <property type="molecule type" value="Genomic_DNA"/>
</dbReference>
<keyword evidence="1" id="KW-0175">Coiled coil</keyword>
<feature type="signal peptide" evidence="2">
    <location>
        <begin position="1"/>
        <end position="24"/>
    </location>
</feature>
<comment type="caution">
    <text evidence="3">The sequence shown here is derived from an EMBL/GenBank/DDBJ whole genome shotgun (WGS) entry which is preliminary data.</text>
</comment>
<protein>
    <recommendedName>
        <fullName evidence="5">Fibronectin type-III domain-containing protein</fullName>
    </recommendedName>
</protein>
<dbReference type="Proteomes" id="UP000284841">
    <property type="component" value="Unassembled WGS sequence"/>
</dbReference>
<gene>
    <name evidence="3" type="ORF">DW099_19070</name>
</gene>
<dbReference type="Gene3D" id="2.60.40.10">
    <property type="entry name" value="Immunoglobulins"/>
    <property type="match status" value="1"/>
</dbReference>
<evidence type="ECO:0000256" key="2">
    <source>
        <dbReference type="SAM" id="SignalP"/>
    </source>
</evidence>
<dbReference type="OrthoDB" id="2088499at2"/>
<feature type="chain" id="PRO_5019286878" description="Fibronectin type-III domain-containing protein" evidence="2">
    <location>
        <begin position="25"/>
        <end position="870"/>
    </location>
</feature>
<keyword evidence="4" id="KW-1185">Reference proteome</keyword>
<organism evidence="3 4">
    <name type="scientific">Emergencia timonensis</name>
    <dbReference type="NCBI Taxonomy" id="1776384"/>
    <lineage>
        <taxon>Bacteria</taxon>
        <taxon>Bacillati</taxon>
        <taxon>Bacillota</taxon>
        <taxon>Clostridia</taxon>
        <taxon>Peptostreptococcales</taxon>
        <taxon>Anaerovoracaceae</taxon>
        <taxon>Emergencia</taxon>
    </lineage>
</organism>